<evidence type="ECO:0000313" key="5">
    <source>
        <dbReference type="EMBL" id="KAF2205678.1"/>
    </source>
</evidence>
<dbReference type="Proteomes" id="UP000799536">
    <property type="component" value="Unassembled WGS sequence"/>
</dbReference>
<comment type="caution">
    <text evidence="5">The sequence shown here is derived from an EMBL/GenBank/DDBJ whole genome shotgun (WGS) entry which is preliminary data.</text>
</comment>
<feature type="signal peptide" evidence="4">
    <location>
        <begin position="1"/>
        <end position="18"/>
    </location>
</feature>
<keyword evidence="2" id="KW-0560">Oxidoreductase</keyword>
<feature type="chain" id="PRO_5040460796" description="Oxidase ustYa" evidence="4">
    <location>
        <begin position="19"/>
        <end position="216"/>
    </location>
</feature>
<name>A0A9P4K037_9PLEO</name>
<dbReference type="Pfam" id="PF11807">
    <property type="entry name" value="UstYa"/>
    <property type="match status" value="1"/>
</dbReference>
<evidence type="ECO:0000256" key="3">
    <source>
        <dbReference type="ARBA" id="ARBA00035112"/>
    </source>
</evidence>
<dbReference type="OrthoDB" id="3687641at2759"/>
<evidence type="ECO:0000256" key="1">
    <source>
        <dbReference type="ARBA" id="ARBA00004685"/>
    </source>
</evidence>
<dbReference type="GO" id="GO:0016491">
    <property type="term" value="F:oxidoreductase activity"/>
    <property type="evidence" value="ECO:0007669"/>
    <property type="project" value="UniProtKB-KW"/>
</dbReference>
<comment type="similarity">
    <text evidence="3">Belongs to the ustYa family.</text>
</comment>
<evidence type="ECO:0000313" key="6">
    <source>
        <dbReference type="Proteomes" id="UP000799536"/>
    </source>
</evidence>
<protein>
    <recommendedName>
        <fullName evidence="7">Oxidase ustYa</fullName>
    </recommendedName>
</protein>
<proteinExistence type="inferred from homology"/>
<comment type="pathway">
    <text evidence="1">Mycotoxin biosynthesis.</text>
</comment>
<gene>
    <name evidence="5" type="ORF">GQ43DRAFT_459753</name>
</gene>
<accession>A0A9P4K037</accession>
<evidence type="ECO:0000256" key="2">
    <source>
        <dbReference type="ARBA" id="ARBA00023002"/>
    </source>
</evidence>
<dbReference type="AlphaFoldDB" id="A0A9P4K037"/>
<sequence>MFSPLSTTIAFLLSSVLFLSFENLKVWSGMHISRDIDGFSPRFPHRTVVFARNPIFSDPHSPGGDAAWDSLMPTGRGFVLIENPEKYGYHRGIPTEKGVDRFSVSVFHQLHCLGMIRASYYKRNSTSQPIGHMEGNVPPEILDEVHNHHIAHCFDYLRQALMCNADTTVEWAKVQSNGDRRQVDGWGIPHKTCKDWNSVLGWMEKYKAPAEYSGIL</sequence>
<reference evidence="5" key="1">
    <citation type="journal article" date="2020" name="Stud. Mycol.">
        <title>101 Dothideomycetes genomes: a test case for predicting lifestyles and emergence of pathogens.</title>
        <authorList>
            <person name="Haridas S."/>
            <person name="Albert R."/>
            <person name="Binder M."/>
            <person name="Bloem J."/>
            <person name="Labutti K."/>
            <person name="Salamov A."/>
            <person name="Andreopoulos B."/>
            <person name="Baker S."/>
            <person name="Barry K."/>
            <person name="Bills G."/>
            <person name="Bluhm B."/>
            <person name="Cannon C."/>
            <person name="Castanera R."/>
            <person name="Culley D."/>
            <person name="Daum C."/>
            <person name="Ezra D."/>
            <person name="Gonzalez J."/>
            <person name="Henrissat B."/>
            <person name="Kuo A."/>
            <person name="Liang C."/>
            <person name="Lipzen A."/>
            <person name="Lutzoni F."/>
            <person name="Magnuson J."/>
            <person name="Mondo S."/>
            <person name="Nolan M."/>
            <person name="Ohm R."/>
            <person name="Pangilinan J."/>
            <person name="Park H.-J."/>
            <person name="Ramirez L."/>
            <person name="Alfaro M."/>
            <person name="Sun H."/>
            <person name="Tritt A."/>
            <person name="Yoshinaga Y."/>
            <person name="Zwiers L.-H."/>
            <person name="Turgeon B."/>
            <person name="Goodwin S."/>
            <person name="Spatafora J."/>
            <person name="Crous P."/>
            <person name="Grigoriev I."/>
        </authorList>
    </citation>
    <scope>NUCLEOTIDE SEQUENCE</scope>
    <source>
        <strain evidence="5">ATCC 74209</strain>
    </source>
</reference>
<dbReference type="EMBL" id="ML993851">
    <property type="protein sequence ID" value="KAF2205678.1"/>
    <property type="molecule type" value="Genomic_DNA"/>
</dbReference>
<keyword evidence="4" id="KW-0732">Signal</keyword>
<evidence type="ECO:0008006" key="7">
    <source>
        <dbReference type="Google" id="ProtNLM"/>
    </source>
</evidence>
<organism evidence="5 6">
    <name type="scientific">Delitschia confertaspora ATCC 74209</name>
    <dbReference type="NCBI Taxonomy" id="1513339"/>
    <lineage>
        <taxon>Eukaryota</taxon>
        <taxon>Fungi</taxon>
        <taxon>Dikarya</taxon>
        <taxon>Ascomycota</taxon>
        <taxon>Pezizomycotina</taxon>
        <taxon>Dothideomycetes</taxon>
        <taxon>Pleosporomycetidae</taxon>
        <taxon>Pleosporales</taxon>
        <taxon>Delitschiaceae</taxon>
        <taxon>Delitschia</taxon>
    </lineage>
</organism>
<dbReference type="PANTHER" id="PTHR33365">
    <property type="entry name" value="YALI0B05434P"/>
    <property type="match status" value="1"/>
</dbReference>
<evidence type="ECO:0000256" key="4">
    <source>
        <dbReference type="SAM" id="SignalP"/>
    </source>
</evidence>
<dbReference type="GO" id="GO:0043386">
    <property type="term" value="P:mycotoxin biosynthetic process"/>
    <property type="evidence" value="ECO:0007669"/>
    <property type="project" value="InterPro"/>
</dbReference>
<dbReference type="InterPro" id="IPR021765">
    <property type="entry name" value="UstYa-like"/>
</dbReference>
<keyword evidence="6" id="KW-1185">Reference proteome</keyword>
<dbReference type="PANTHER" id="PTHR33365:SF11">
    <property type="entry name" value="TAT PATHWAY SIGNAL SEQUENCE"/>
    <property type="match status" value="1"/>
</dbReference>